<name>A0A218MK79_9VIRU</name>
<evidence type="ECO:0000313" key="2">
    <source>
        <dbReference type="EMBL" id="ASE99689.1"/>
    </source>
</evidence>
<protein>
    <submittedName>
        <fullName evidence="2">Uncharacterized protein</fullName>
    </submittedName>
</protein>
<accession>A0A218MK79</accession>
<reference evidence="2" key="2">
    <citation type="journal article" date="2017" name="Nat. Commun.">
        <title>Single-virus genomics reveals hidden cosmopolitan and abundant viruses.</title>
        <authorList>
            <person name="Martinez-Hernandez F."/>
            <person name="Fornas O."/>
            <person name="Lluesma Gomez M."/>
            <person name="Bolduc B."/>
            <person name="de la Cruz Pena M.J."/>
            <person name="Martinez J.M."/>
            <person name="Anton J."/>
            <person name="Gasol J.M."/>
            <person name="Rosselli R."/>
            <person name="Rodriguez-Valera F."/>
            <person name="Sullivan M.B."/>
            <person name="Acinas S.G."/>
            <person name="Martinez-Garcia M."/>
        </authorList>
    </citation>
    <scope>NUCLEOTIDE SEQUENCE</scope>
</reference>
<keyword evidence="1" id="KW-0812">Transmembrane</keyword>
<keyword evidence="1" id="KW-0472">Membrane</keyword>
<sequence length="56" mass="6403">TLERVLDDQEKIHKKVDCLNDLAVKGKTSLRTLVFAGTVLSGFIAAWYYITNFFPR</sequence>
<reference evidence="2" key="1">
    <citation type="submission" date="2016-10" db="EMBL/GenBank/DDBJ databases">
        <authorList>
            <person name="Varghese N."/>
        </authorList>
    </citation>
    <scope>NUCLEOTIDE SEQUENCE</scope>
</reference>
<proteinExistence type="predicted"/>
<feature type="transmembrane region" description="Helical" evidence="1">
    <location>
        <begin position="32"/>
        <end position="50"/>
    </location>
</feature>
<evidence type="ECO:0000256" key="1">
    <source>
        <dbReference type="SAM" id="Phobius"/>
    </source>
</evidence>
<feature type="non-terminal residue" evidence="2">
    <location>
        <position position="1"/>
    </location>
</feature>
<organism evidence="2">
    <name type="scientific">uncultured virus</name>
    <dbReference type="NCBI Taxonomy" id="340016"/>
    <lineage>
        <taxon>Viruses</taxon>
        <taxon>environmental samples</taxon>
    </lineage>
</organism>
<dbReference type="EMBL" id="KY052794">
    <property type="protein sequence ID" value="ASE99689.1"/>
    <property type="molecule type" value="Genomic_DNA"/>
</dbReference>
<keyword evidence="1" id="KW-1133">Transmembrane helix</keyword>